<dbReference type="InterPro" id="IPR036637">
    <property type="entry name" value="Phosphohistidine_dom_sf"/>
</dbReference>
<dbReference type="GO" id="GO:0005524">
    <property type="term" value="F:ATP binding"/>
    <property type="evidence" value="ECO:0007669"/>
    <property type="project" value="InterPro"/>
</dbReference>
<dbReference type="Gene3D" id="3.30.1490.20">
    <property type="entry name" value="ATP-grasp fold, A domain"/>
    <property type="match status" value="1"/>
</dbReference>
<dbReference type="InterPro" id="IPR013815">
    <property type="entry name" value="ATP_grasp_subdomain_1"/>
</dbReference>
<feature type="non-terminal residue" evidence="3">
    <location>
        <position position="1"/>
    </location>
</feature>
<dbReference type="InterPro" id="IPR051549">
    <property type="entry name" value="PEP_Utilizing_Enz"/>
</dbReference>
<dbReference type="Gene3D" id="3.30.470.20">
    <property type="entry name" value="ATP-grasp fold, B domain"/>
    <property type="match status" value="1"/>
</dbReference>
<dbReference type="Gene3D" id="3.50.30.10">
    <property type="entry name" value="Phosphohistidine domain"/>
    <property type="match status" value="1"/>
</dbReference>
<dbReference type="PANTHER" id="PTHR43615:SF1">
    <property type="entry name" value="PPDK_N DOMAIN-CONTAINING PROTEIN"/>
    <property type="match status" value="1"/>
</dbReference>
<evidence type="ECO:0000259" key="1">
    <source>
        <dbReference type="Pfam" id="PF00391"/>
    </source>
</evidence>
<organism evidence="3">
    <name type="scientific">marine metagenome</name>
    <dbReference type="NCBI Taxonomy" id="408172"/>
    <lineage>
        <taxon>unclassified sequences</taxon>
        <taxon>metagenomes</taxon>
        <taxon>ecological metagenomes</taxon>
    </lineage>
</organism>
<sequence length="863" mass="95762">VPSWFCIPVEGFDAAFAEAREQLGGTVDTVPDGVSSLPVPKKVVELIPEALAQYSLSDEFVAIRSSGLDEDGTEHSFAGQFESYLYRRGPEAIVEAIGRCWASAFSERNVAYRRAIGKPDSVPRMGVVIQRMIASESAGVAFSRNPLAPGDRDALIVESVWGQGEGIVSGKLDSDHFVVNRSTGEYNVTVANKVAAIVPHPEGGIHQVTLDDVRAREASLTSDQLREIADLVLRLENELGVPQDLEWATADGRLFALQTRPITTLPPDAVFDGDIAGSEAVIWDNSNIVESYSGVTTPLTFSHVNRAYREVYFQTCGLLGVPEGVIAEHEGMFRNMLGLIRGRIYYNLLNWYRLLSLFPLLGKSGSFMETMMGVKQSLETDLQPLFDAVVDEAPEYGRFKRVGMMMRLAVHMLGGARANELFLARVDRVCSPMEAADLTNLSLPHQVELYHQLLDEVLKHWRAPIVNDTRCMIAFGMLKSLTETWIAEAGAEDAASLQNDLLCGSGDLKSTEPMRLLLEMAAEIDGDAEIRRRLLDETPEEFWRALQDGFAPHLKTRFESYIAEYGYRCVDELKLETLDYHDRPHMVVASVQGYVRHGVPPAEEMEERKHEIREGAEAIVRERLRGVRRAYYFAILRWTRRAVSDRERLRFERTRTFGVVRQIFRGVGRNLEALGALDARDDVFYLTVEEIIAFTDGRATTLELSKLAAVRQREYEEYRGSGAPPNRFLTRGTVGAALRHPSLLQSLDLLKDLGSDDPNVLRGISCCPGVVEGPVRVAHSFEDTEGLDGEILVTERTDPGWVPVFPACSGLIIERGSLLSHSAVVARELGIPTVVGVEGDPLKKLENGQRVHLDAGKGEVRIL</sequence>
<name>A0A381NEC0_9ZZZZ</name>
<accession>A0A381NEC0</accession>
<dbReference type="PANTHER" id="PTHR43615">
    <property type="entry name" value="PHOSPHOENOLPYRUVATE SYNTHASE-RELATED"/>
    <property type="match status" value="1"/>
</dbReference>
<evidence type="ECO:0000313" key="3">
    <source>
        <dbReference type="EMBL" id="SUZ52912.1"/>
    </source>
</evidence>
<reference evidence="3" key="1">
    <citation type="submission" date="2018-05" db="EMBL/GenBank/DDBJ databases">
        <authorList>
            <person name="Lanie J.A."/>
            <person name="Ng W.-L."/>
            <person name="Kazmierczak K.M."/>
            <person name="Andrzejewski T.M."/>
            <person name="Davidsen T.M."/>
            <person name="Wayne K.J."/>
            <person name="Tettelin H."/>
            <person name="Glass J.I."/>
            <person name="Rusch D."/>
            <person name="Podicherti R."/>
            <person name="Tsui H.-C.T."/>
            <person name="Winkler M.E."/>
        </authorList>
    </citation>
    <scope>NUCLEOTIDE SEQUENCE</scope>
</reference>
<dbReference type="AlphaFoldDB" id="A0A381NEC0"/>
<dbReference type="Pfam" id="PF00391">
    <property type="entry name" value="PEP-utilizers"/>
    <property type="match status" value="1"/>
</dbReference>
<dbReference type="InterPro" id="IPR008279">
    <property type="entry name" value="PEP-util_enz_mobile_dom"/>
</dbReference>
<protein>
    <recommendedName>
        <fullName evidence="4">Phosphoenolpyruvate synthase</fullName>
    </recommendedName>
</protein>
<dbReference type="EMBL" id="UINC01000302">
    <property type="protein sequence ID" value="SUZ52912.1"/>
    <property type="molecule type" value="Genomic_DNA"/>
</dbReference>
<evidence type="ECO:0008006" key="4">
    <source>
        <dbReference type="Google" id="ProtNLM"/>
    </source>
</evidence>
<evidence type="ECO:0000259" key="2">
    <source>
        <dbReference type="Pfam" id="PF01326"/>
    </source>
</evidence>
<dbReference type="SUPFAM" id="SSF56059">
    <property type="entry name" value="Glutathione synthetase ATP-binding domain-like"/>
    <property type="match status" value="1"/>
</dbReference>
<dbReference type="GO" id="GO:0016301">
    <property type="term" value="F:kinase activity"/>
    <property type="evidence" value="ECO:0007669"/>
    <property type="project" value="InterPro"/>
</dbReference>
<dbReference type="SUPFAM" id="SSF52009">
    <property type="entry name" value="Phosphohistidine domain"/>
    <property type="match status" value="1"/>
</dbReference>
<dbReference type="Pfam" id="PF01326">
    <property type="entry name" value="PPDK_N"/>
    <property type="match status" value="1"/>
</dbReference>
<feature type="domain" description="PEP-utilising enzyme mobile" evidence="1">
    <location>
        <begin position="788"/>
        <end position="858"/>
    </location>
</feature>
<dbReference type="InterPro" id="IPR002192">
    <property type="entry name" value="PPDK_AMP/ATP-bd"/>
</dbReference>
<feature type="domain" description="Pyruvate phosphate dikinase AMP/ATP-binding" evidence="2">
    <location>
        <begin position="22"/>
        <end position="266"/>
    </location>
</feature>
<gene>
    <name evidence="3" type="ORF">METZ01_LOCUS5766</name>
</gene>
<proteinExistence type="predicted"/>